<dbReference type="GO" id="GO:0005737">
    <property type="term" value="C:cytoplasm"/>
    <property type="evidence" value="ECO:0007669"/>
    <property type="project" value="TreeGrafter"/>
</dbReference>
<evidence type="ECO:0000313" key="9">
    <source>
        <dbReference type="Proteomes" id="UP000240624"/>
    </source>
</evidence>
<evidence type="ECO:0000256" key="1">
    <source>
        <dbReference type="ARBA" id="ARBA00001947"/>
    </source>
</evidence>
<reference evidence="6 9" key="2">
    <citation type="submission" date="2018-03" db="EMBL/GenBank/DDBJ databases">
        <title>Genomic Encyclopedia of Archaeal and Bacterial Type Strains, Phase II (KMG-II): from individual species to whole genera.</title>
        <authorList>
            <person name="Goeker M."/>
        </authorList>
    </citation>
    <scope>NUCLEOTIDE SEQUENCE [LARGE SCALE GENOMIC DNA]</scope>
    <source>
        <strain evidence="6 9">DSM 29956</strain>
    </source>
</reference>
<dbReference type="InterPro" id="IPR011032">
    <property type="entry name" value="GroES-like_sf"/>
</dbReference>
<dbReference type="Proteomes" id="UP000193495">
    <property type="component" value="Unassembled WGS sequence"/>
</dbReference>
<dbReference type="PANTHER" id="PTHR42940">
    <property type="entry name" value="ALCOHOL DEHYDROGENASE 1-RELATED"/>
    <property type="match status" value="1"/>
</dbReference>
<evidence type="ECO:0000256" key="3">
    <source>
        <dbReference type="ARBA" id="ARBA00022833"/>
    </source>
</evidence>
<evidence type="ECO:0000259" key="5">
    <source>
        <dbReference type="Pfam" id="PF08240"/>
    </source>
</evidence>
<dbReference type="GO" id="GO:0046872">
    <property type="term" value="F:metal ion binding"/>
    <property type="evidence" value="ECO:0007669"/>
    <property type="project" value="UniProtKB-KW"/>
</dbReference>
<name>A0A1X6Z3L6_9RHOB</name>
<dbReference type="AlphaFoldDB" id="A0A1X6Z3L6"/>
<keyword evidence="2" id="KW-0479">Metal-binding</keyword>
<dbReference type="SUPFAM" id="SSF50129">
    <property type="entry name" value="GroES-like"/>
    <property type="match status" value="1"/>
</dbReference>
<dbReference type="EC" id="1.1.1.1" evidence="7"/>
<dbReference type="Pfam" id="PF08240">
    <property type="entry name" value="ADH_N"/>
    <property type="match status" value="1"/>
</dbReference>
<dbReference type="Gene3D" id="3.90.180.10">
    <property type="entry name" value="Medium-chain alcohol dehydrogenases, catalytic domain"/>
    <property type="match status" value="1"/>
</dbReference>
<sequence length="79" mass="8593">MTVPTIGQRVGIGWLGRSCGRCGLCEEDRENLCDAPLFTGYARDGGHAEHCVAEARFVFPLQSAADPVPSVRGMKRLCR</sequence>
<evidence type="ECO:0000256" key="2">
    <source>
        <dbReference type="ARBA" id="ARBA00022723"/>
    </source>
</evidence>
<keyword evidence="3" id="KW-0862">Zinc</keyword>
<protein>
    <submittedName>
        <fullName evidence="6 7">Alcohol dehydrogenase</fullName>
        <ecNumber evidence="7">1.1.1.1</ecNumber>
    </submittedName>
</protein>
<feature type="domain" description="Alcohol dehydrogenase-like N-terminal" evidence="5">
    <location>
        <begin position="5"/>
        <end position="62"/>
    </location>
</feature>
<evidence type="ECO:0000313" key="8">
    <source>
        <dbReference type="Proteomes" id="UP000193495"/>
    </source>
</evidence>
<keyword evidence="9" id="KW-1185">Reference proteome</keyword>
<dbReference type="GO" id="GO:0004022">
    <property type="term" value="F:alcohol dehydrogenase (NAD+) activity"/>
    <property type="evidence" value="ECO:0007669"/>
    <property type="project" value="UniProtKB-EC"/>
</dbReference>
<evidence type="ECO:0000313" key="7">
    <source>
        <dbReference type="EMBL" id="SLN39504.1"/>
    </source>
</evidence>
<reference evidence="7 8" key="1">
    <citation type="submission" date="2017-03" db="EMBL/GenBank/DDBJ databases">
        <authorList>
            <person name="Afonso C.L."/>
            <person name="Miller P.J."/>
            <person name="Scott M.A."/>
            <person name="Spackman E."/>
            <person name="Goraichik I."/>
            <person name="Dimitrov K.M."/>
            <person name="Suarez D.L."/>
            <person name="Swayne D.E."/>
        </authorList>
    </citation>
    <scope>NUCLEOTIDE SEQUENCE [LARGE SCALE GENOMIC DNA]</scope>
    <source>
        <strain evidence="7 8">CECT 8367</strain>
    </source>
</reference>
<keyword evidence="4 7" id="KW-0560">Oxidoreductase</keyword>
<evidence type="ECO:0000313" key="6">
    <source>
        <dbReference type="EMBL" id="PSK81833.1"/>
    </source>
</evidence>
<proteinExistence type="predicted"/>
<dbReference type="PANTHER" id="PTHR42940:SF8">
    <property type="entry name" value="VACUOLAR PROTEIN SORTING-ASSOCIATED PROTEIN 11"/>
    <property type="match status" value="1"/>
</dbReference>
<gene>
    <name evidence="7" type="primary">adh</name>
    <name evidence="6" type="ORF">CLV79_11451</name>
    <name evidence="7" type="ORF">LOS8367_01595</name>
</gene>
<accession>A0A1X6Z3L6</accession>
<dbReference type="EMBL" id="FWFY01000004">
    <property type="protein sequence ID" value="SLN39504.1"/>
    <property type="molecule type" value="Genomic_DNA"/>
</dbReference>
<comment type="cofactor">
    <cofactor evidence="1">
        <name>Zn(2+)</name>
        <dbReference type="ChEBI" id="CHEBI:29105"/>
    </cofactor>
</comment>
<evidence type="ECO:0000256" key="4">
    <source>
        <dbReference type="ARBA" id="ARBA00023002"/>
    </source>
</evidence>
<dbReference type="InterPro" id="IPR013154">
    <property type="entry name" value="ADH-like_N"/>
</dbReference>
<dbReference type="Proteomes" id="UP000240624">
    <property type="component" value="Unassembled WGS sequence"/>
</dbReference>
<organism evidence="7 8">
    <name type="scientific">Limimaricola soesokkakensis</name>
    <dbReference type="NCBI Taxonomy" id="1343159"/>
    <lineage>
        <taxon>Bacteria</taxon>
        <taxon>Pseudomonadati</taxon>
        <taxon>Pseudomonadota</taxon>
        <taxon>Alphaproteobacteria</taxon>
        <taxon>Rhodobacterales</taxon>
        <taxon>Paracoccaceae</taxon>
        <taxon>Limimaricola</taxon>
    </lineage>
</organism>
<dbReference type="EMBL" id="PYGB01000014">
    <property type="protein sequence ID" value="PSK81833.1"/>
    <property type="molecule type" value="Genomic_DNA"/>
</dbReference>